<dbReference type="InterPro" id="IPR000385">
    <property type="entry name" value="MoaA_NifB_PqqE_Fe-S-bd_CS"/>
</dbReference>
<sequence>METVLPSLIDKHNRHLNYLRISITDRCNLRCLYCMPHDGLAKLKHEEILTYEEILRLATIAVKLGVNKIRLTGGEPLIRKGILHLLPSLVSLPGLKDISLTTNGVYLKEHLDKIKSAGIKRINISLDTLHRKRYKKITGYDGFEQVWEGIQLARQLGFNPIKINMVVMQDINDDEIVDFARLSLNHPYHIRFIEYMPSGFADQGTHLHHVPNSAVKEQITTLGKLARVLNTEIDGPTDRFRLEGAPGEIGFISPLTHHFCQVCNRLRLTASGHLRPCLLSDQEVDLKTLMRAGASDNDLEQIFLETAKNKPRAHRLVSEHCGSLSGQMSAIGG</sequence>
<evidence type="ECO:0000313" key="14">
    <source>
        <dbReference type="EMBL" id="MBC8176762.1"/>
    </source>
</evidence>
<keyword evidence="7 12" id="KW-0411">Iron-sulfur</keyword>
<dbReference type="Pfam" id="PF06463">
    <property type="entry name" value="Mob_synth_C"/>
    <property type="match status" value="1"/>
</dbReference>
<evidence type="ECO:0000259" key="13">
    <source>
        <dbReference type="PROSITE" id="PS51918"/>
    </source>
</evidence>
<dbReference type="GO" id="GO:0061799">
    <property type="term" value="F:cyclic pyranopterin monophosphate synthase activity"/>
    <property type="evidence" value="ECO:0007669"/>
    <property type="project" value="TreeGrafter"/>
</dbReference>
<evidence type="ECO:0000313" key="15">
    <source>
        <dbReference type="Proteomes" id="UP000650524"/>
    </source>
</evidence>
<evidence type="ECO:0000256" key="9">
    <source>
        <dbReference type="ARBA" id="ARBA00023150"/>
    </source>
</evidence>
<dbReference type="GO" id="GO:0046872">
    <property type="term" value="F:metal ion binding"/>
    <property type="evidence" value="ECO:0007669"/>
    <property type="project" value="UniProtKB-KW"/>
</dbReference>
<feature type="binding site" evidence="12">
    <location>
        <position position="101"/>
    </location>
    <ligand>
        <name>GTP</name>
        <dbReference type="ChEBI" id="CHEBI:37565"/>
    </ligand>
</feature>
<evidence type="ECO:0000256" key="10">
    <source>
        <dbReference type="ARBA" id="ARBA00023239"/>
    </source>
</evidence>
<feature type="binding site" evidence="12">
    <location>
        <position position="33"/>
    </location>
    <ligand>
        <name>S-adenosyl-L-methionine</name>
        <dbReference type="ChEBI" id="CHEBI:59789"/>
    </ligand>
</feature>
<keyword evidence="2 12" id="KW-0004">4Fe-4S</keyword>
<feature type="binding site" evidence="12">
    <location>
        <position position="74"/>
    </location>
    <ligand>
        <name>S-adenosyl-L-methionine</name>
        <dbReference type="ChEBI" id="CHEBI:59789"/>
    </ligand>
</feature>
<dbReference type="SFLD" id="SFLDG01386">
    <property type="entry name" value="main_SPASM_domain-containing"/>
    <property type="match status" value="1"/>
</dbReference>
<dbReference type="Gene3D" id="3.20.20.70">
    <property type="entry name" value="Aldolase class I"/>
    <property type="match status" value="1"/>
</dbReference>
<evidence type="ECO:0000256" key="8">
    <source>
        <dbReference type="ARBA" id="ARBA00023134"/>
    </source>
</evidence>
<dbReference type="UniPathway" id="UPA00344"/>
<keyword evidence="4 12" id="KW-0479">Metal-binding</keyword>
<feature type="binding site" evidence="12">
    <location>
        <position position="31"/>
    </location>
    <ligand>
        <name>[4Fe-4S] cluster</name>
        <dbReference type="ChEBI" id="CHEBI:49883"/>
        <label>1</label>
        <note>4Fe-4S-S-AdoMet</note>
    </ligand>
</feature>
<dbReference type="InterPro" id="IPR050105">
    <property type="entry name" value="MoCo_biosynth_MoaA/MoaC"/>
</dbReference>
<comment type="pathway">
    <text evidence="12">Cofactor biosynthesis; molybdopterin biosynthesis.</text>
</comment>
<dbReference type="SMART" id="SM00729">
    <property type="entry name" value="Elp3"/>
    <property type="match status" value="1"/>
</dbReference>
<feature type="binding site" evidence="12">
    <location>
        <position position="260"/>
    </location>
    <ligand>
        <name>[4Fe-4S] cluster</name>
        <dbReference type="ChEBI" id="CHEBI:49883"/>
        <label>2</label>
        <note>4Fe-4S-substrate</note>
    </ligand>
</feature>
<dbReference type="SFLD" id="SFLDG01383">
    <property type="entry name" value="cyclic_pyranopterin_phosphate"/>
    <property type="match status" value="1"/>
</dbReference>
<comment type="subunit">
    <text evidence="12">Monomer and homodimer.</text>
</comment>
<feature type="binding site" evidence="12">
    <location>
        <position position="27"/>
    </location>
    <ligand>
        <name>[4Fe-4S] cluster</name>
        <dbReference type="ChEBI" id="CHEBI:49883"/>
        <label>1</label>
        <note>4Fe-4S-S-AdoMet</note>
    </ligand>
</feature>
<comment type="similarity">
    <text evidence="12">Belongs to the radical SAM superfamily. MoaA family.</text>
</comment>
<dbReference type="NCBIfam" id="TIGR02666">
    <property type="entry name" value="moaA"/>
    <property type="match status" value="1"/>
</dbReference>
<feature type="binding site" evidence="12">
    <location>
        <position position="70"/>
    </location>
    <ligand>
        <name>GTP</name>
        <dbReference type="ChEBI" id="CHEBI:37565"/>
    </ligand>
</feature>
<dbReference type="InterPro" id="IPR058240">
    <property type="entry name" value="rSAM_sf"/>
</dbReference>
<evidence type="ECO:0000256" key="4">
    <source>
        <dbReference type="ARBA" id="ARBA00022723"/>
    </source>
</evidence>
<dbReference type="GO" id="GO:0061798">
    <property type="term" value="F:GTP 3',8'-cyclase activity"/>
    <property type="evidence" value="ECO:0007669"/>
    <property type="project" value="UniProtKB-UniRule"/>
</dbReference>
<dbReference type="GO" id="GO:1904047">
    <property type="term" value="F:S-adenosyl-L-methionine binding"/>
    <property type="evidence" value="ECO:0007669"/>
    <property type="project" value="UniProtKB-UniRule"/>
</dbReference>
<dbReference type="InterPro" id="IPR040064">
    <property type="entry name" value="MoaA-like"/>
</dbReference>
<dbReference type="EMBL" id="JACNJD010000159">
    <property type="protein sequence ID" value="MBC8176762.1"/>
    <property type="molecule type" value="Genomic_DNA"/>
</dbReference>
<name>A0A8J6MWC7_9DELT</name>
<dbReference type="InterPro" id="IPR013483">
    <property type="entry name" value="MoaA"/>
</dbReference>
<feature type="binding site" evidence="12">
    <location>
        <position position="263"/>
    </location>
    <ligand>
        <name>[4Fe-4S] cluster</name>
        <dbReference type="ChEBI" id="CHEBI:49883"/>
        <label>2</label>
        <note>4Fe-4S-substrate</note>
    </ligand>
</feature>
<evidence type="ECO:0000256" key="11">
    <source>
        <dbReference type="ARBA" id="ARBA00048697"/>
    </source>
</evidence>
<dbReference type="Proteomes" id="UP000650524">
    <property type="component" value="Unassembled WGS sequence"/>
</dbReference>
<keyword evidence="10 12" id="KW-0456">Lyase</keyword>
<protein>
    <recommendedName>
        <fullName evidence="1 12">GTP 3',8-cyclase</fullName>
        <ecNumber evidence="1 12">4.1.99.22</ecNumber>
    </recommendedName>
    <alternativeName>
        <fullName evidence="12">Molybdenum cofactor biosynthesis protein A</fullName>
    </alternativeName>
</protein>
<feature type="binding site" evidence="12">
    <location>
        <position position="196"/>
    </location>
    <ligand>
        <name>S-adenosyl-L-methionine</name>
        <dbReference type="ChEBI" id="CHEBI:59789"/>
    </ligand>
</feature>
<feature type="domain" description="Radical SAM core" evidence="13">
    <location>
        <begin position="11"/>
        <end position="232"/>
    </location>
</feature>
<dbReference type="GO" id="GO:0051539">
    <property type="term" value="F:4 iron, 4 sulfur cluster binding"/>
    <property type="evidence" value="ECO:0007669"/>
    <property type="project" value="UniProtKB-UniRule"/>
</dbReference>
<feature type="binding site" evidence="12">
    <location>
        <position position="277"/>
    </location>
    <ligand>
        <name>[4Fe-4S] cluster</name>
        <dbReference type="ChEBI" id="CHEBI:49883"/>
        <label>2</label>
        <note>4Fe-4S-substrate</note>
    </ligand>
</feature>
<keyword evidence="8 12" id="KW-0342">GTP-binding</keyword>
<comment type="function">
    <text evidence="12">Catalyzes the cyclization of GTP to (8S)-3',8-cyclo-7,8-dihydroguanosine 5'-triphosphate.</text>
</comment>
<dbReference type="Pfam" id="PF04055">
    <property type="entry name" value="Radical_SAM"/>
    <property type="match status" value="1"/>
</dbReference>
<dbReference type="InterPro" id="IPR007197">
    <property type="entry name" value="rSAM"/>
</dbReference>
<dbReference type="CDD" id="cd21117">
    <property type="entry name" value="Twitch_MoaA"/>
    <property type="match status" value="1"/>
</dbReference>
<dbReference type="CDD" id="cd01335">
    <property type="entry name" value="Radical_SAM"/>
    <property type="match status" value="1"/>
</dbReference>
<organism evidence="14 15">
    <name type="scientific">Candidatus Desulfacyla euxinica</name>
    <dbReference type="NCBI Taxonomy" id="2841693"/>
    <lineage>
        <taxon>Bacteria</taxon>
        <taxon>Deltaproteobacteria</taxon>
        <taxon>Candidatus Desulfacyla</taxon>
    </lineage>
</organism>
<dbReference type="SUPFAM" id="SSF102114">
    <property type="entry name" value="Radical SAM enzymes"/>
    <property type="match status" value="1"/>
</dbReference>
<accession>A0A8J6MWC7</accession>
<gene>
    <name evidence="12 14" type="primary">moaA</name>
    <name evidence="14" type="ORF">H8E19_05105</name>
</gene>
<feature type="binding site" evidence="12">
    <location>
        <begin position="265"/>
        <end position="267"/>
    </location>
    <ligand>
        <name>GTP</name>
        <dbReference type="ChEBI" id="CHEBI:37565"/>
    </ligand>
</feature>
<dbReference type="InterPro" id="IPR013785">
    <property type="entry name" value="Aldolase_TIM"/>
</dbReference>
<evidence type="ECO:0000256" key="1">
    <source>
        <dbReference type="ARBA" id="ARBA00012167"/>
    </source>
</evidence>
<evidence type="ECO:0000256" key="6">
    <source>
        <dbReference type="ARBA" id="ARBA00023004"/>
    </source>
</evidence>
<feature type="binding site" evidence="12">
    <location>
        <position position="20"/>
    </location>
    <ligand>
        <name>GTP</name>
        <dbReference type="ChEBI" id="CHEBI:37565"/>
    </ligand>
</feature>
<keyword evidence="9 12" id="KW-0501">Molybdenum cofactor biosynthesis</keyword>
<evidence type="ECO:0000256" key="7">
    <source>
        <dbReference type="ARBA" id="ARBA00023014"/>
    </source>
</evidence>
<dbReference type="PROSITE" id="PS01305">
    <property type="entry name" value="MOAA_NIFB_PQQE"/>
    <property type="match status" value="1"/>
</dbReference>
<feature type="binding site" evidence="12">
    <location>
        <position position="34"/>
    </location>
    <ligand>
        <name>[4Fe-4S] cluster</name>
        <dbReference type="ChEBI" id="CHEBI:49883"/>
        <label>1</label>
        <note>4Fe-4S-S-AdoMet</note>
    </ligand>
</feature>
<feature type="binding site" evidence="12">
    <location>
        <position position="125"/>
    </location>
    <ligand>
        <name>S-adenosyl-L-methionine</name>
        <dbReference type="ChEBI" id="CHEBI:59789"/>
    </ligand>
</feature>
<comment type="catalytic activity">
    <reaction evidence="11 12">
        <text>GTP + AH2 + S-adenosyl-L-methionine = (8S)-3',8-cyclo-7,8-dihydroguanosine 5'-triphosphate + 5'-deoxyadenosine + L-methionine + A + H(+)</text>
        <dbReference type="Rhea" id="RHEA:49576"/>
        <dbReference type="ChEBI" id="CHEBI:13193"/>
        <dbReference type="ChEBI" id="CHEBI:15378"/>
        <dbReference type="ChEBI" id="CHEBI:17319"/>
        <dbReference type="ChEBI" id="CHEBI:17499"/>
        <dbReference type="ChEBI" id="CHEBI:37565"/>
        <dbReference type="ChEBI" id="CHEBI:57844"/>
        <dbReference type="ChEBI" id="CHEBI:59789"/>
        <dbReference type="ChEBI" id="CHEBI:131766"/>
        <dbReference type="EC" id="4.1.99.22"/>
    </reaction>
</comment>
<dbReference type="EC" id="4.1.99.22" evidence="1 12"/>
<dbReference type="SFLD" id="SFLDS00029">
    <property type="entry name" value="Radical_SAM"/>
    <property type="match status" value="1"/>
</dbReference>
<dbReference type="InterPro" id="IPR010505">
    <property type="entry name" value="MoaA_twitch"/>
</dbReference>
<dbReference type="HAMAP" id="MF_01225_B">
    <property type="entry name" value="MoaA_B"/>
    <property type="match status" value="1"/>
</dbReference>
<dbReference type="SFLD" id="SFLDG01067">
    <property type="entry name" value="SPASM/twitch_domain_containing"/>
    <property type="match status" value="1"/>
</dbReference>
<reference evidence="14 15" key="1">
    <citation type="submission" date="2020-08" db="EMBL/GenBank/DDBJ databases">
        <title>Bridging the membrane lipid divide: bacteria of the FCB group superphylum have the potential to synthesize archaeal ether lipids.</title>
        <authorList>
            <person name="Villanueva L."/>
            <person name="Von Meijenfeldt F.A.B."/>
            <person name="Westbye A.B."/>
            <person name="Yadav S."/>
            <person name="Hopmans E.C."/>
            <person name="Dutilh B.E."/>
            <person name="Sinninghe Damste J.S."/>
        </authorList>
    </citation>
    <scope>NUCLEOTIDE SEQUENCE [LARGE SCALE GENOMIC DNA]</scope>
    <source>
        <strain evidence="14">NIOZ-UU27</strain>
    </source>
</reference>
<dbReference type="InterPro" id="IPR006638">
    <property type="entry name" value="Elp3/MiaA/NifB-like_rSAM"/>
</dbReference>
<keyword evidence="3 12" id="KW-0949">S-adenosyl-L-methionine</keyword>
<comment type="cofactor">
    <cofactor evidence="12">
        <name>[4Fe-4S] cluster</name>
        <dbReference type="ChEBI" id="CHEBI:49883"/>
    </cofactor>
    <text evidence="12">Binds 2 [4Fe-4S] clusters. Binds 1 [4Fe-4S] cluster coordinated with 3 cysteines and an exchangeable S-adenosyl-L-methionine and 1 [4Fe-4S] cluster coordinated with 3 cysteines and the GTP-derived substrate.</text>
</comment>
<keyword evidence="5 12" id="KW-0547">Nucleotide-binding</keyword>
<evidence type="ECO:0000256" key="3">
    <source>
        <dbReference type="ARBA" id="ARBA00022691"/>
    </source>
</evidence>
<dbReference type="NCBIfam" id="NF001199">
    <property type="entry name" value="PRK00164.2-1"/>
    <property type="match status" value="1"/>
</dbReference>
<keyword evidence="6 12" id="KW-0408">Iron</keyword>
<dbReference type="PANTHER" id="PTHR22960">
    <property type="entry name" value="MOLYBDOPTERIN COFACTOR SYNTHESIS PROTEIN A"/>
    <property type="match status" value="1"/>
</dbReference>
<comment type="caution">
    <text evidence="14">The sequence shown here is derived from an EMBL/GenBank/DDBJ whole genome shotgun (WGS) entry which is preliminary data.</text>
</comment>
<proteinExistence type="inferred from homology"/>
<dbReference type="PANTHER" id="PTHR22960:SF0">
    <property type="entry name" value="MOLYBDENUM COFACTOR BIOSYNTHESIS PROTEIN 1"/>
    <property type="match status" value="1"/>
</dbReference>
<dbReference type="AlphaFoldDB" id="A0A8J6MWC7"/>
<evidence type="ECO:0000256" key="12">
    <source>
        <dbReference type="HAMAP-Rule" id="MF_01225"/>
    </source>
</evidence>
<evidence type="ECO:0000256" key="5">
    <source>
        <dbReference type="ARBA" id="ARBA00022741"/>
    </source>
</evidence>
<dbReference type="PROSITE" id="PS51918">
    <property type="entry name" value="RADICAL_SAM"/>
    <property type="match status" value="1"/>
</dbReference>
<dbReference type="GO" id="GO:0005525">
    <property type="term" value="F:GTP binding"/>
    <property type="evidence" value="ECO:0007669"/>
    <property type="project" value="UniProtKB-UniRule"/>
</dbReference>
<evidence type="ECO:0000256" key="2">
    <source>
        <dbReference type="ARBA" id="ARBA00022485"/>
    </source>
</evidence>
<feature type="binding site" evidence="12">
    <location>
        <position position="162"/>
    </location>
    <ligand>
        <name>GTP</name>
        <dbReference type="ChEBI" id="CHEBI:37565"/>
    </ligand>
</feature>
<dbReference type="GO" id="GO:0006777">
    <property type="term" value="P:Mo-molybdopterin cofactor biosynthetic process"/>
    <property type="evidence" value="ECO:0007669"/>
    <property type="project" value="UniProtKB-UniRule"/>
</dbReference>